<dbReference type="GO" id="GO:0005634">
    <property type="term" value="C:nucleus"/>
    <property type="evidence" value="ECO:0007669"/>
    <property type="project" value="UniProtKB-SubCell"/>
</dbReference>
<evidence type="ECO:0000256" key="4">
    <source>
        <dbReference type="ARBA" id="ARBA00012950"/>
    </source>
</evidence>
<dbReference type="Gene3D" id="3.40.630.30">
    <property type="match status" value="1"/>
</dbReference>
<comment type="subcellular location">
    <subcellularLocation>
        <location evidence="2">Cytoplasm</location>
    </subcellularLocation>
    <subcellularLocation>
        <location evidence="1">Nucleus</location>
    </subcellularLocation>
</comment>
<evidence type="ECO:0000256" key="9">
    <source>
        <dbReference type="ARBA" id="ARBA00023315"/>
    </source>
</evidence>
<dbReference type="KEGG" id="aali:118468383"/>
<dbReference type="Proteomes" id="UP000069272">
    <property type="component" value="Chromosome 2L"/>
</dbReference>
<reference evidence="12" key="2">
    <citation type="submission" date="2022-08" db="UniProtKB">
        <authorList>
            <consortium name="EnsemblMetazoa"/>
        </authorList>
    </citation>
    <scope>IDENTIFICATION</scope>
    <source>
        <strain evidence="12">STECLA/ALBI9_A</strain>
    </source>
</reference>
<dbReference type="GeneID" id="118468383"/>
<organism evidence="12 13">
    <name type="scientific">Anopheles albimanus</name>
    <name type="common">New world malaria mosquito</name>
    <dbReference type="NCBI Taxonomy" id="7167"/>
    <lineage>
        <taxon>Eukaryota</taxon>
        <taxon>Metazoa</taxon>
        <taxon>Ecdysozoa</taxon>
        <taxon>Arthropoda</taxon>
        <taxon>Hexapoda</taxon>
        <taxon>Insecta</taxon>
        <taxon>Pterygota</taxon>
        <taxon>Neoptera</taxon>
        <taxon>Endopterygota</taxon>
        <taxon>Diptera</taxon>
        <taxon>Nematocera</taxon>
        <taxon>Culicoidea</taxon>
        <taxon>Culicidae</taxon>
        <taxon>Anophelinae</taxon>
        <taxon>Anopheles</taxon>
    </lineage>
</organism>
<keyword evidence="7" id="KW-0808">Transferase</keyword>
<evidence type="ECO:0000256" key="6">
    <source>
        <dbReference type="ARBA" id="ARBA00022490"/>
    </source>
</evidence>
<evidence type="ECO:0000256" key="3">
    <source>
        <dbReference type="ARBA" id="ARBA00008870"/>
    </source>
</evidence>
<dbReference type="GO" id="GO:0043998">
    <property type="term" value="F:histone H2A acetyltransferase activity"/>
    <property type="evidence" value="ECO:0007669"/>
    <property type="project" value="InterPro"/>
</dbReference>
<protein>
    <recommendedName>
        <fullName evidence="5">N-alpha-acetyltransferase 40</fullName>
        <ecNumber evidence="4">2.3.1.257</ecNumber>
    </recommendedName>
</protein>
<accession>A0A182F253</accession>
<evidence type="ECO:0000256" key="8">
    <source>
        <dbReference type="ARBA" id="ARBA00023242"/>
    </source>
</evidence>
<comment type="catalytic activity">
    <reaction evidence="11">
        <text>N-terminal L-seryl-[histone H4] + acetyl-CoA = N-terminal N(alpha)-acetyl-L-seryl-[histone H4] + CoA + H(+)</text>
        <dbReference type="Rhea" id="RHEA:50596"/>
        <dbReference type="Rhea" id="RHEA-COMP:12740"/>
        <dbReference type="Rhea" id="RHEA-COMP:12743"/>
        <dbReference type="ChEBI" id="CHEBI:15378"/>
        <dbReference type="ChEBI" id="CHEBI:57287"/>
        <dbReference type="ChEBI" id="CHEBI:57288"/>
        <dbReference type="ChEBI" id="CHEBI:64738"/>
        <dbReference type="ChEBI" id="CHEBI:83690"/>
        <dbReference type="EC" id="2.3.1.257"/>
    </reaction>
</comment>
<dbReference type="GO" id="GO:0005737">
    <property type="term" value="C:cytoplasm"/>
    <property type="evidence" value="ECO:0007669"/>
    <property type="project" value="UniProtKB-SubCell"/>
</dbReference>
<dbReference type="VEuPathDB" id="VectorBase:AALB20_033643"/>
<dbReference type="STRING" id="7167.A0A182F253"/>
<dbReference type="GO" id="GO:0010485">
    <property type="term" value="F:histone H4 acetyltransferase activity"/>
    <property type="evidence" value="ECO:0007669"/>
    <property type="project" value="InterPro"/>
</dbReference>
<dbReference type="InterPro" id="IPR000182">
    <property type="entry name" value="GNAT_dom"/>
</dbReference>
<dbReference type="PROSITE" id="PS51186">
    <property type="entry name" value="GNAT"/>
    <property type="match status" value="1"/>
</dbReference>
<evidence type="ECO:0000313" key="12">
    <source>
        <dbReference type="EnsemblMetazoa" id="AALB000534-PA"/>
    </source>
</evidence>
<dbReference type="EC" id="2.3.1.257" evidence="4"/>
<dbReference type="PANTHER" id="PTHR20531">
    <property type="entry name" value="N-ALPHA-ACETYLTRANSFERASE 40"/>
    <property type="match status" value="1"/>
</dbReference>
<keyword evidence="13" id="KW-1185">Reference proteome</keyword>
<keyword evidence="9" id="KW-0012">Acyltransferase</keyword>
<reference evidence="12 13" key="1">
    <citation type="journal article" date="2017" name="G3 (Bethesda)">
        <title>The Physical Genome Mapping of Anopheles albimanus Corrected Scaffold Misassemblies and Identified Interarm Rearrangements in Genus Anopheles.</title>
        <authorList>
            <person name="Artemov G.N."/>
            <person name="Peery A.N."/>
            <person name="Jiang X."/>
            <person name="Tu Z."/>
            <person name="Stegniy V.N."/>
            <person name="Sharakhova M.V."/>
            <person name="Sharakhov I.V."/>
        </authorList>
    </citation>
    <scope>NUCLEOTIDE SEQUENCE [LARGE SCALE GENOMIC DNA]</scope>
    <source>
        <strain evidence="12 13">ALBI9_A</strain>
    </source>
</reference>
<dbReference type="GO" id="GO:1990189">
    <property type="term" value="F:protein N-terminal-serine acetyltransferase activity"/>
    <property type="evidence" value="ECO:0007669"/>
    <property type="project" value="UniProtKB-EC"/>
</dbReference>
<dbReference type="EnsemblMetazoa" id="AALB000534-RA">
    <property type="protein sequence ID" value="AALB000534-PA"/>
    <property type="gene ID" value="AALB000534"/>
</dbReference>
<evidence type="ECO:0000256" key="5">
    <source>
        <dbReference type="ARBA" id="ARBA00015043"/>
    </source>
</evidence>
<evidence type="ECO:0000256" key="1">
    <source>
        <dbReference type="ARBA" id="ARBA00004123"/>
    </source>
</evidence>
<dbReference type="InterPro" id="IPR016181">
    <property type="entry name" value="Acyl_CoA_acyltransferase"/>
</dbReference>
<evidence type="ECO:0000256" key="7">
    <source>
        <dbReference type="ARBA" id="ARBA00022679"/>
    </source>
</evidence>
<dbReference type="CDD" id="cd04301">
    <property type="entry name" value="NAT_SF"/>
    <property type="match status" value="1"/>
</dbReference>
<evidence type="ECO:0000313" key="13">
    <source>
        <dbReference type="Proteomes" id="UP000069272"/>
    </source>
</evidence>
<comment type="similarity">
    <text evidence="3">Belongs to the acetyltransferase family. NAA40 subfamily.</text>
</comment>
<evidence type="ECO:0000256" key="10">
    <source>
        <dbReference type="ARBA" id="ARBA00047821"/>
    </source>
</evidence>
<dbReference type="OrthoDB" id="424551at2759"/>
<sequence length="219" mass="25251">MSNSEKKVKNIIFKKNLVSLASNETNILACYPEFQTREILLDGEMQCLRISCFHRWDLDRSFIDWAYRLLEQSVQARFKTFGFRWSKVETRNELAKKRGHYLVVTDRRSVPIGFALYNFEVESGQAVLNCRWIALEERVRGQGLGSHLIKAMETIAKHSQMEAIMIALPRQDTLTMNLFIDLNYELDKRTVPGAMYVVLSKPTLPAEQEQDADGTTEPA</sequence>
<evidence type="ECO:0000256" key="2">
    <source>
        <dbReference type="ARBA" id="ARBA00004496"/>
    </source>
</evidence>
<dbReference type="SUPFAM" id="SSF55729">
    <property type="entry name" value="Acyl-CoA N-acyltransferases (Nat)"/>
    <property type="match status" value="1"/>
</dbReference>
<proteinExistence type="inferred from homology"/>
<dbReference type="Pfam" id="PF00583">
    <property type="entry name" value="Acetyltransf_1"/>
    <property type="match status" value="1"/>
</dbReference>
<dbReference type="AlphaFoldDB" id="A0A182F253"/>
<dbReference type="PANTHER" id="PTHR20531:SF1">
    <property type="entry name" value="N-ALPHA-ACETYLTRANSFERASE 40"/>
    <property type="match status" value="1"/>
</dbReference>
<comment type="catalytic activity">
    <reaction evidence="10">
        <text>N-terminal L-seryl-[histone H2A] + acetyl-CoA = N-terminal N(alpha)-acetyl-L-seryl-[histone H2A] + CoA + H(+)</text>
        <dbReference type="Rhea" id="RHEA:50600"/>
        <dbReference type="Rhea" id="RHEA-COMP:12742"/>
        <dbReference type="Rhea" id="RHEA-COMP:12744"/>
        <dbReference type="ChEBI" id="CHEBI:15378"/>
        <dbReference type="ChEBI" id="CHEBI:57287"/>
        <dbReference type="ChEBI" id="CHEBI:57288"/>
        <dbReference type="ChEBI" id="CHEBI:64738"/>
        <dbReference type="ChEBI" id="CHEBI:83690"/>
        <dbReference type="EC" id="2.3.1.257"/>
    </reaction>
</comment>
<dbReference type="InterPro" id="IPR039949">
    <property type="entry name" value="NAA40"/>
</dbReference>
<keyword evidence="8" id="KW-0539">Nucleus</keyword>
<dbReference type="RefSeq" id="XP_035795036.1">
    <property type="nucleotide sequence ID" value="XM_035939143.1"/>
</dbReference>
<keyword evidence="6" id="KW-0963">Cytoplasm</keyword>
<dbReference type="VEuPathDB" id="VectorBase:AALB000534"/>
<name>A0A182F253_ANOAL</name>
<evidence type="ECO:0000256" key="11">
    <source>
        <dbReference type="ARBA" id="ARBA00049524"/>
    </source>
</evidence>